<reference evidence="5" key="1">
    <citation type="journal article" date="2014" name="Int. J. Syst. Evol. Microbiol.">
        <title>Complete genome sequence of Corynebacterium casei LMG S-19264T (=DSM 44701T), isolated from a smear-ripened cheese.</title>
        <authorList>
            <consortium name="US DOE Joint Genome Institute (JGI-PGF)"/>
            <person name="Walter F."/>
            <person name="Albersmeier A."/>
            <person name="Kalinowski J."/>
            <person name="Ruckert C."/>
        </authorList>
    </citation>
    <scope>NUCLEOTIDE SEQUENCE</scope>
    <source>
        <strain evidence="5">CGMCC 1.15454</strain>
    </source>
</reference>
<dbReference type="SUPFAM" id="SSF53822">
    <property type="entry name" value="Periplasmic binding protein-like I"/>
    <property type="match status" value="1"/>
</dbReference>
<evidence type="ECO:0000256" key="2">
    <source>
        <dbReference type="ARBA" id="ARBA00023125"/>
    </source>
</evidence>
<keyword evidence="3" id="KW-0804">Transcription</keyword>
<dbReference type="InterPro" id="IPR046335">
    <property type="entry name" value="LacI/GalR-like_sensor"/>
</dbReference>
<dbReference type="CDD" id="cd01544">
    <property type="entry name" value="PBP1_GalR"/>
    <property type="match status" value="1"/>
</dbReference>
<dbReference type="Gene3D" id="1.10.260.40">
    <property type="entry name" value="lambda repressor-like DNA-binding domains"/>
    <property type="match status" value="1"/>
</dbReference>
<keyword evidence="2" id="KW-0238">DNA-binding</keyword>
<evidence type="ECO:0000313" key="5">
    <source>
        <dbReference type="EMBL" id="GGB48449.1"/>
    </source>
</evidence>
<evidence type="ECO:0000256" key="1">
    <source>
        <dbReference type="ARBA" id="ARBA00023015"/>
    </source>
</evidence>
<comment type="caution">
    <text evidence="5">The sequence shown here is derived from an EMBL/GenBank/DDBJ whole genome shotgun (WGS) entry which is preliminary data.</text>
</comment>
<keyword evidence="6" id="KW-1185">Reference proteome</keyword>
<dbReference type="PROSITE" id="PS50932">
    <property type="entry name" value="HTH_LACI_2"/>
    <property type="match status" value="1"/>
</dbReference>
<evidence type="ECO:0000256" key="3">
    <source>
        <dbReference type="ARBA" id="ARBA00023163"/>
    </source>
</evidence>
<dbReference type="PANTHER" id="PTHR30146">
    <property type="entry name" value="LACI-RELATED TRANSCRIPTIONAL REPRESSOR"/>
    <property type="match status" value="1"/>
</dbReference>
<proteinExistence type="predicted"/>
<keyword evidence="1" id="KW-0805">Transcription regulation</keyword>
<gene>
    <name evidence="5" type="primary">galR</name>
    <name evidence="5" type="ORF">GCM10011409_27470</name>
</gene>
<dbReference type="Proteomes" id="UP000621492">
    <property type="component" value="Unassembled WGS sequence"/>
</dbReference>
<reference evidence="5" key="2">
    <citation type="submission" date="2020-09" db="EMBL/GenBank/DDBJ databases">
        <authorList>
            <person name="Sun Q."/>
            <person name="Zhou Y."/>
        </authorList>
    </citation>
    <scope>NUCLEOTIDE SEQUENCE</scope>
    <source>
        <strain evidence="5">CGMCC 1.15454</strain>
    </source>
</reference>
<dbReference type="PANTHER" id="PTHR30146:SF149">
    <property type="entry name" value="HTH-TYPE TRANSCRIPTIONAL REGULATOR EBGR"/>
    <property type="match status" value="1"/>
</dbReference>
<dbReference type="GO" id="GO:0003700">
    <property type="term" value="F:DNA-binding transcription factor activity"/>
    <property type="evidence" value="ECO:0007669"/>
    <property type="project" value="TreeGrafter"/>
</dbReference>
<dbReference type="InterPro" id="IPR028082">
    <property type="entry name" value="Peripla_BP_I"/>
</dbReference>
<dbReference type="Gene3D" id="3.40.50.2300">
    <property type="match status" value="2"/>
</dbReference>
<dbReference type="RefSeq" id="WP_088052786.1">
    <property type="nucleotide sequence ID" value="NZ_BMJD01000023.1"/>
</dbReference>
<dbReference type="InterPro" id="IPR010982">
    <property type="entry name" value="Lambda_DNA-bd_dom_sf"/>
</dbReference>
<dbReference type="SUPFAM" id="SSF47413">
    <property type="entry name" value="lambda repressor-like DNA-binding domains"/>
    <property type="match status" value="1"/>
</dbReference>
<dbReference type="InterPro" id="IPR000843">
    <property type="entry name" value="HTH_LacI"/>
</dbReference>
<dbReference type="SMART" id="SM00354">
    <property type="entry name" value="HTH_LACI"/>
    <property type="match status" value="1"/>
</dbReference>
<dbReference type="GO" id="GO:0000976">
    <property type="term" value="F:transcription cis-regulatory region binding"/>
    <property type="evidence" value="ECO:0007669"/>
    <property type="project" value="TreeGrafter"/>
</dbReference>
<protein>
    <submittedName>
        <fullName evidence="5">LacI family transcriptional regulator</fullName>
    </submittedName>
</protein>
<organism evidence="5 6">
    <name type="scientific">Lentibacillus populi</name>
    <dbReference type="NCBI Taxonomy" id="1827502"/>
    <lineage>
        <taxon>Bacteria</taxon>
        <taxon>Bacillati</taxon>
        <taxon>Bacillota</taxon>
        <taxon>Bacilli</taxon>
        <taxon>Bacillales</taxon>
        <taxon>Bacillaceae</taxon>
        <taxon>Lentibacillus</taxon>
    </lineage>
</organism>
<dbReference type="Pfam" id="PF13377">
    <property type="entry name" value="Peripla_BP_3"/>
    <property type="match status" value="1"/>
</dbReference>
<evidence type="ECO:0000313" key="6">
    <source>
        <dbReference type="Proteomes" id="UP000621492"/>
    </source>
</evidence>
<sequence length="330" mass="37891">MATIKDIAKKVNLSIATVSRVLNDDPTLSVGEETKRRIFHAAEELNYQKHLMKRVKKQLRIAIVQWYTEQEELNDMYYYAIRAGAEKQIENKQYEFIRLFQHADQKIIKKIDGIIAIGKYSESQMKQLQQWCPAVCFVDNRYAFPMYDSVVGDFHLATVSALAHFISRKHTKIGMLAGEEKFTDSTEMLADPRYESFRRYMKEKQLFKEKYCFKGPFSVDSGYQMMENAIRTLKDDLPSAFFCANDSIAIGALRALSDHRIDVPNRVEIIGFNDASVAKYVSPSLSTVRVPTELMGETAVSLLEDRIFYGRTVAKQVTLATELVIRNSSR</sequence>
<evidence type="ECO:0000259" key="4">
    <source>
        <dbReference type="PROSITE" id="PS50932"/>
    </source>
</evidence>
<dbReference type="CDD" id="cd01392">
    <property type="entry name" value="HTH_LacI"/>
    <property type="match status" value="1"/>
</dbReference>
<accession>A0A9W5TZA6</accession>
<dbReference type="Pfam" id="PF00356">
    <property type="entry name" value="LacI"/>
    <property type="match status" value="1"/>
</dbReference>
<name>A0A9W5TZA6_9BACI</name>
<dbReference type="AlphaFoldDB" id="A0A9W5TZA6"/>
<dbReference type="EMBL" id="BMJD01000023">
    <property type="protein sequence ID" value="GGB48449.1"/>
    <property type="molecule type" value="Genomic_DNA"/>
</dbReference>
<feature type="domain" description="HTH lacI-type" evidence="4">
    <location>
        <begin position="2"/>
        <end position="58"/>
    </location>
</feature>